<gene>
    <name evidence="3" type="ORF">GCM10022240_26960</name>
</gene>
<organism evidence="3 4">
    <name type="scientific">Microbacterium kribbense</name>
    <dbReference type="NCBI Taxonomy" id="433645"/>
    <lineage>
        <taxon>Bacteria</taxon>
        <taxon>Bacillati</taxon>
        <taxon>Actinomycetota</taxon>
        <taxon>Actinomycetes</taxon>
        <taxon>Micrococcales</taxon>
        <taxon>Microbacteriaceae</taxon>
        <taxon>Microbacterium</taxon>
    </lineage>
</organism>
<dbReference type="Pfam" id="PF00121">
    <property type="entry name" value="TIM"/>
    <property type="match status" value="1"/>
</dbReference>
<keyword evidence="2" id="KW-0312">Gluconeogenesis</keyword>
<dbReference type="PANTHER" id="PTHR21139">
    <property type="entry name" value="TRIOSEPHOSPHATE ISOMERASE"/>
    <property type="match status" value="1"/>
</dbReference>
<comment type="pathway">
    <text evidence="2">Carbohydrate degradation; glycolysis; D-glyceraldehyde 3-phosphate from glycerone phosphate: step 1/1.</text>
</comment>
<proteinExistence type="inferred from homology"/>
<evidence type="ECO:0000313" key="4">
    <source>
        <dbReference type="Proteomes" id="UP001500540"/>
    </source>
</evidence>
<comment type="subunit">
    <text evidence="2">Homodimer.</text>
</comment>
<dbReference type="PROSITE" id="PS51440">
    <property type="entry name" value="TIM_2"/>
    <property type="match status" value="1"/>
</dbReference>
<sequence>MDDHAAVTLGVSLKLYLDTRSTVAWARAVGELARRHPAVQDGSVRLFALPSLPALLQVRDALDGSAVGLGAQDLFWEDRGAYTGAVSGTDLRQVGCSYVEVGHAERRAVFGEDDEIIRKKLAAAVRNGLTPVLCVGEDVREAAPEAVAQCLAQIDAALGDASTVVPELIVAYEPVWAIGAAQPAPAEWIAEVSAALRTGLSADPRVAASTLIYGGSAQPGLLGRLGGSVDGLFLGRFAHDPEQLERVVDEAAAMRSAHVGERGGSDGNDPVALW</sequence>
<dbReference type="Gene3D" id="3.20.20.70">
    <property type="entry name" value="Aldolase class I"/>
    <property type="match status" value="1"/>
</dbReference>
<keyword evidence="2" id="KW-0324">Glycolysis</keyword>
<comment type="caution">
    <text evidence="3">The sequence shown here is derived from an EMBL/GenBank/DDBJ whole genome shotgun (WGS) entry which is preliminary data.</text>
</comment>
<evidence type="ECO:0000256" key="1">
    <source>
        <dbReference type="ARBA" id="ARBA00023235"/>
    </source>
</evidence>
<evidence type="ECO:0000256" key="2">
    <source>
        <dbReference type="RuleBase" id="RU363013"/>
    </source>
</evidence>
<keyword evidence="4" id="KW-1185">Reference proteome</keyword>
<dbReference type="InterPro" id="IPR000652">
    <property type="entry name" value="Triosephosphate_isomerase"/>
</dbReference>
<reference evidence="4" key="1">
    <citation type="journal article" date="2019" name="Int. J. Syst. Evol. Microbiol.">
        <title>The Global Catalogue of Microorganisms (GCM) 10K type strain sequencing project: providing services to taxonomists for standard genome sequencing and annotation.</title>
        <authorList>
            <consortium name="The Broad Institute Genomics Platform"/>
            <consortium name="The Broad Institute Genome Sequencing Center for Infectious Disease"/>
            <person name="Wu L."/>
            <person name="Ma J."/>
        </authorList>
    </citation>
    <scope>NUCLEOTIDE SEQUENCE [LARGE SCALE GENOMIC DNA]</scope>
    <source>
        <strain evidence="4">JCM 16950</strain>
    </source>
</reference>
<dbReference type="CDD" id="cd00311">
    <property type="entry name" value="TIM"/>
    <property type="match status" value="1"/>
</dbReference>
<comment type="catalytic activity">
    <reaction evidence="2">
        <text>D-glyceraldehyde 3-phosphate = dihydroxyacetone phosphate</text>
        <dbReference type="Rhea" id="RHEA:18585"/>
        <dbReference type="ChEBI" id="CHEBI:57642"/>
        <dbReference type="ChEBI" id="CHEBI:59776"/>
        <dbReference type="EC" id="5.3.1.1"/>
    </reaction>
</comment>
<dbReference type="InterPro" id="IPR035990">
    <property type="entry name" value="TIM_sf"/>
</dbReference>
<dbReference type="PANTHER" id="PTHR21139:SF2">
    <property type="entry name" value="TRIOSEPHOSPHATE ISOMERASE"/>
    <property type="match status" value="1"/>
</dbReference>
<protein>
    <recommendedName>
        <fullName evidence="2">Triosephosphate isomerase</fullName>
        <ecNumber evidence="2">5.3.1.1</ecNumber>
    </recommendedName>
</protein>
<dbReference type="SUPFAM" id="SSF51351">
    <property type="entry name" value="Triosephosphate isomerase (TIM)"/>
    <property type="match status" value="1"/>
</dbReference>
<comment type="subcellular location">
    <subcellularLocation>
        <location evidence="2">Cytoplasm</location>
    </subcellularLocation>
</comment>
<comment type="pathway">
    <text evidence="2">Carbohydrate biosynthesis; gluconeogenesis.</text>
</comment>
<keyword evidence="1 2" id="KW-0413">Isomerase</keyword>
<dbReference type="EC" id="5.3.1.1" evidence="2"/>
<dbReference type="EMBL" id="BAABAF010000009">
    <property type="protein sequence ID" value="GAA3773668.1"/>
    <property type="molecule type" value="Genomic_DNA"/>
</dbReference>
<dbReference type="InterPro" id="IPR013785">
    <property type="entry name" value="Aldolase_TIM"/>
</dbReference>
<comment type="similarity">
    <text evidence="2">Belongs to the triosephosphate isomerase family.</text>
</comment>
<dbReference type="RefSeq" id="WP_344784495.1">
    <property type="nucleotide sequence ID" value="NZ_BAABAF010000009.1"/>
</dbReference>
<keyword evidence="2" id="KW-0963">Cytoplasm</keyword>
<evidence type="ECO:0000313" key="3">
    <source>
        <dbReference type="EMBL" id="GAA3773668.1"/>
    </source>
</evidence>
<name>A0ABP7GTB9_9MICO</name>
<accession>A0ABP7GTB9</accession>
<dbReference type="GO" id="GO:0016853">
    <property type="term" value="F:isomerase activity"/>
    <property type="evidence" value="ECO:0007669"/>
    <property type="project" value="UniProtKB-KW"/>
</dbReference>
<dbReference type="Proteomes" id="UP001500540">
    <property type="component" value="Unassembled WGS sequence"/>
</dbReference>